<reference evidence="1" key="1">
    <citation type="journal article" date="2023" name="Int. J. Syst. Evol. Microbiol.">
        <title>Methylocystis iwaonis sp. nov., a type II methane-oxidizing bacterium from surface soil of a rice paddy field in Japan, and emended description of the genus Methylocystis (ex Whittenbury et al. 1970) Bowman et al. 1993.</title>
        <authorList>
            <person name="Kaise H."/>
            <person name="Sawadogo J.B."/>
            <person name="Alam M.S."/>
            <person name="Ueno C."/>
            <person name="Dianou D."/>
            <person name="Shinjo R."/>
            <person name="Asakawa S."/>
        </authorList>
    </citation>
    <scope>NUCLEOTIDE SEQUENCE</scope>
    <source>
        <strain evidence="1">LMG27198</strain>
    </source>
</reference>
<sequence>MPLEHIDSDVVREENGFSFLMRVAGAVQTVRVFVADEALEGDFDLPEEDDLRTQFDSERPELEAVASEKYCLGRVAADGVVAITLSDVTRFIE</sequence>
<gene>
    <name evidence="1" type="ORF">LMG27198_12580</name>
</gene>
<evidence type="ECO:0000313" key="1">
    <source>
        <dbReference type="EMBL" id="GLI92266.1"/>
    </source>
</evidence>
<dbReference type="RefSeq" id="WP_281801378.1">
    <property type="nucleotide sequence ID" value="NZ_BSEC01000001.1"/>
</dbReference>
<name>A0A9W6GSW7_9HYPH</name>
<organism evidence="1 2">
    <name type="scientific">Methylocystis echinoides</name>
    <dbReference type="NCBI Taxonomy" id="29468"/>
    <lineage>
        <taxon>Bacteria</taxon>
        <taxon>Pseudomonadati</taxon>
        <taxon>Pseudomonadota</taxon>
        <taxon>Alphaproteobacteria</taxon>
        <taxon>Hyphomicrobiales</taxon>
        <taxon>Methylocystaceae</taxon>
        <taxon>Methylocystis</taxon>
    </lineage>
</organism>
<keyword evidence="2" id="KW-1185">Reference proteome</keyword>
<evidence type="ECO:0000313" key="2">
    <source>
        <dbReference type="Proteomes" id="UP001144323"/>
    </source>
</evidence>
<protein>
    <submittedName>
        <fullName evidence="1">Uncharacterized protein</fullName>
    </submittedName>
</protein>
<comment type="caution">
    <text evidence="1">The sequence shown here is derived from an EMBL/GenBank/DDBJ whole genome shotgun (WGS) entry which is preliminary data.</text>
</comment>
<dbReference type="Proteomes" id="UP001144323">
    <property type="component" value="Unassembled WGS sequence"/>
</dbReference>
<dbReference type="AlphaFoldDB" id="A0A9W6GSW7"/>
<dbReference type="EMBL" id="BSEC01000001">
    <property type="protein sequence ID" value="GLI92266.1"/>
    <property type="molecule type" value="Genomic_DNA"/>
</dbReference>
<accession>A0A9W6GSW7</accession>
<proteinExistence type="predicted"/>